<name>A0AAE9FF75_CAEBR</name>
<gene>
    <name evidence="2" type="ORF">L5515_018197</name>
</gene>
<protein>
    <submittedName>
        <fullName evidence="2">Uncharacterized protein</fullName>
    </submittedName>
</protein>
<keyword evidence="1" id="KW-0175">Coiled coil</keyword>
<accession>A0AAE9FF75</accession>
<feature type="coiled-coil region" evidence="1">
    <location>
        <begin position="49"/>
        <end position="108"/>
    </location>
</feature>
<sequence length="313" mass="36337">MLVSRNTQFVSILINKVIKAVQMIPLPENQSPPSNLPSALLINSLDAPNELSEEEQIRLREEEEEKRRQEEKIADENRQILLQEEQEKEEAEFLAETCEENLEEQRQLTTTMEDVGGFFTPFNSNSEDGRSNKMAMREQARNQISENPAHSSMNLEFKLESERLKKDKKRLEEENLLLKLQIPLNSLFRIEEAQQRCVASLPKLVKTPDVSPMPKGPCEARKPPENMSRECFVKETARDAIYDETMHENFAQDFDYNESEKYTPNRYYQSNWDTGKASETAFLSMMQQMHMQNQLCDPPKYTAEEKTASMDAL</sequence>
<dbReference type="AlphaFoldDB" id="A0AAE9FF75"/>
<reference evidence="2 3" key="1">
    <citation type="submission" date="2022-04" db="EMBL/GenBank/DDBJ databases">
        <title>Chromosome-level reference genomes for two strains of Caenorhabditis briggsae: an improved platform for comparative genomics.</title>
        <authorList>
            <person name="Stevens L."/>
            <person name="Andersen E."/>
        </authorList>
    </citation>
    <scope>NUCLEOTIDE SEQUENCE [LARGE SCALE GENOMIC DNA]</scope>
    <source>
        <strain evidence="2">VX34</strain>
        <tissue evidence="2">Whole-organism</tissue>
    </source>
</reference>
<evidence type="ECO:0000313" key="2">
    <source>
        <dbReference type="EMBL" id="UMM42330.1"/>
    </source>
</evidence>
<dbReference type="Proteomes" id="UP000829354">
    <property type="component" value="Chromosome X"/>
</dbReference>
<feature type="coiled-coil region" evidence="1">
    <location>
        <begin position="154"/>
        <end position="181"/>
    </location>
</feature>
<evidence type="ECO:0000256" key="1">
    <source>
        <dbReference type="SAM" id="Coils"/>
    </source>
</evidence>
<evidence type="ECO:0000313" key="3">
    <source>
        <dbReference type="Proteomes" id="UP000829354"/>
    </source>
</evidence>
<proteinExistence type="predicted"/>
<dbReference type="EMBL" id="CP092625">
    <property type="protein sequence ID" value="UMM42330.1"/>
    <property type="molecule type" value="Genomic_DNA"/>
</dbReference>
<organism evidence="2 3">
    <name type="scientific">Caenorhabditis briggsae</name>
    <dbReference type="NCBI Taxonomy" id="6238"/>
    <lineage>
        <taxon>Eukaryota</taxon>
        <taxon>Metazoa</taxon>
        <taxon>Ecdysozoa</taxon>
        <taxon>Nematoda</taxon>
        <taxon>Chromadorea</taxon>
        <taxon>Rhabditida</taxon>
        <taxon>Rhabditina</taxon>
        <taxon>Rhabditomorpha</taxon>
        <taxon>Rhabditoidea</taxon>
        <taxon>Rhabditidae</taxon>
        <taxon>Peloderinae</taxon>
        <taxon>Caenorhabditis</taxon>
    </lineage>
</organism>
<keyword evidence="3" id="KW-1185">Reference proteome</keyword>